<reference evidence="1 2" key="1">
    <citation type="submission" date="2023-09" db="EMBL/GenBank/DDBJ databases">
        <title>Nesidiocoris tenuis whole genome shotgun sequence.</title>
        <authorList>
            <person name="Shibata T."/>
            <person name="Shimoda M."/>
            <person name="Kobayashi T."/>
            <person name="Uehara T."/>
        </authorList>
    </citation>
    <scope>NUCLEOTIDE SEQUENCE [LARGE SCALE GENOMIC DNA]</scope>
    <source>
        <strain evidence="1 2">Japan</strain>
    </source>
</reference>
<dbReference type="InterPro" id="IPR037695">
    <property type="entry name" value="IQUB"/>
</dbReference>
<name>A0ABN7B469_9HEMI</name>
<sequence>MAFHSTSPSRGSLAFLLQPWGMYFLVNVIWNGKSAISESSYLPGLKVTRWLPDEEWSMWNMILLTELEAHEHQKLEDPLKHYSEEFVLNVTNKNILGRMHFSALPNITEKFKNRIPPGYLPKDHLLYTSRKNGKFFPKSFNRPHPFFENGNPKSEIGHQTN</sequence>
<proteinExistence type="predicted"/>
<dbReference type="PANTHER" id="PTHR21074:SF0">
    <property type="entry name" value="IQ AND UBIQUITIN-LIKE DOMAIN-CONTAINING PROTEIN"/>
    <property type="match status" value="1"/>
</dbReference>
<accession>A0ABN7B469</accession>
<dbReference type="EMBL" id="AP028918">
    <property type="protein sequence ID" value="BES99190.1"/>
    <property type="molecule type" value="Genomic_DNA"/>
</dbReference>
<dbReference type="Proteomes" id="UP001307889">
    <property type="component" value="Chromosome 10"/>
</dbReference>
<keyword evidence="2" id="KW-1185">Reference proteome</keyword>
<dbReference type="PANTHER" id="PTHR21074">
    <property type="entry name" value="IQ AND UBIQUITIN-LIKE DOMAIN-CONTAINING PROTEIN"/>
    <property type="match status" value="1"/>
</dbReference>
<gene>
    <name evidence="1" type="ORF">NTJ_12007</name>
</gene>
<evidence type="ECO:0000313" key="2">
    <source>
        <dbReference type="Proteomes" id="UP001307889"/>
    </source>
</evidence>
<protein>
    <submittedName>
        <fullName evidence="1">Uncharacterized protein</fullName>
    </submittedName>
</protein>
<evidence type="ECO:0000313" key="1">
    <source>
        <dbReference type="EMBL" id="BES99190.1"/>
    </source>
</evidence>
<organism evidence="1 2">
    <name type="scientific">Nesidiocoris tenuis</name>
    <dbReference type="NCBI Taxonomy" id="355587"/>
    <lineage>
        <taxon>Eukaryota</taxon>
        <taxon>Metazoa</taxon>
        <taxon>Ecdysozoa</taxon>
        <taxon>Arthropoda</taxon>
        <taxon>Hexapoda</taxon>
        <taxon>Insecta</taxon>
        <taxon>Pterygota</taxon>
        <taxon>Neoptera</taxon>
        <taxon>Paraneoptera</taxon>
        <taxon>Hemiptera</taxon>
        <taxon>Heteroptera</taxon>
        <taxon>Panheteroptera</taxon>
        <taxon>Cimicomorpha</taxon>
        <taxon>Miridae</taxon>
        <taxon>Dicyphina</taxon>
        <taxon>Nesidiocoris</taxon>
    </lineage>
</organism>